<dbReference type="InterPro" id="IPR036097">
    <property type="entry name" value="HisK_dim/P_sf"/>
</dbReference>
<dbReference type="SUPFAM" id="SSF55874">
    <property type="entry name" value="ATPase domain of HSP90 chaperone/DNA topoisomerase II/histidine kinase"/>
    <property type="match status" value="1"/>
</dbReference>
<evidence type="ECO:0000256" key="7">
    <source>
        <dbReference type="SAM" id="MobiDB-lite"/>
    </source>
</evidence>
<dbReference type="Pfam" id="PF02518">
    <property type="entry name" value="HATPase_c"/>
    <property type="match status" value="1"/>
</dbReference>
<reference evidence="11" key="1">
    <citation type="submission" date="2020-04" db="EMBL/GenBank/DDBJ databases">
        <title>Analysis of mating type loci in Filobasidium floriforme.</title>
        <authorList>
            <person name="Nowrousian M."/>
        </authorList>
    </citation>
    <scope>NUCLEOTIDE SEQUENCE</scope>
    <source>
        <strain evidence="11">CBS 6242</strain>
    </source>
</reference>
<dbReference type="Pfam" id="PF00072">
    <property type="entry name" value="Response_reg"/>
    <property type="match status" value="1"/>
</dbReference>
<dbReference type="InterPro" id="IPR035965">
    <property type="entry name" value="PAS-like_dom_sf"/>
</dbReference>
<feature type="compositionally biased region" description="Low complexity" evidence="7">
    <location>
        <begin position="127"/>
        <end position="141"/>
    </location>
</feature>
<evidence type="ECO:0000259" key="10">
    <source>
        <dbReference type="PROSITE" id="PS50112"/>
    </source>
</evidence>
<dbReference type="InterPro" id="IPR004358">
    <property type="entry name" value="Sig_transdc_His_kin-like_C"/>
</dbReference>
<dbReference type="InterPro" id="IPR000014">
    <property type="entry name" value="PAS"/>
</dbReference>
<dbReference type="SUPFAM" id="SSF47384">
    <property type="entry name" value="Homodimeric domain of signal transducing histidine kinase"/>
    <property type="match status" value="1"/>
</dbReference>
<evidence type="ECO:0000313" key="11">
    <source>
        <dbReference type="EMBL" id="KAG7530977.1"/>
    </source>
</evidence>
<dbReference type="CDD" id="cd17546">
    <property type="entry name" value="REC_hyHK_CKI1_RcsC-like"/>
    <property type="match status" value="1"/>
</dbReference>
<evidence type="ECO:0000259" key="8">
    <source>
        <dbReference type="PROSITE" id="PS50109"/>
    </source>
</evidence>
<dbReference type="GO" id="GO:0000155">
    <property type="term" value="F:phosphorelay sensor kinase activity"/>
    <property type="evidence" value="ECO:0007669"/>
    <property type="project" value="InterPro"/>
</dbReference>
<feature type="compositionally biased region" description="Low complexity" evidence="7">
    <location>
        <begin position="150"/>
        <end position="161"/>
    </location>
</feature>
<evidence type="ECO:0000259" key="9">
    <source>
        <dbReference type="PROSITE" id="PS50110"/>
    </source>
</evidence>
<dbReference type="PRINTS" id="PR00344">
    <property type="entry name" value="BCTRLSENSOR"/>
</dbReference>
<keyword evidence="12" id="KW-1185">Reference proteome</keyword>
<dbReference type="InterPro" id="IPR005467">
    <property type="entry name" value="His_kinase_dom"/>
</dbReference>
<comment type="catalytic activity">
    <reaction evidence="1">
        <text>ATP + protein L-histidine = ADP + protein N-phospho-L-histidine.</text>
        <dbReference type="EC" id="2.7.13.3"/>
    </reaction>
</comment>
<evidence type="ECO:0000256" key="3">
    <source>
        <dbReference type="ARBA" id="ARBA00022553"/>
    </source>
</evidence>
<dbReference type="PANTHER" id="PTHR43047:SF72">
    <property type="entry name" value="OSMOSENSING HISTIDINE PROTEIN KINASE SLN1"/>
    <property type="match status" value="1"/>
</dbReference>
<dbReference type="GO" id="GO:0005886">
    <property type="term" value="C:plasma membrane"/>
    <property type="evidence" value="ECO:0007669"/>
    <property type="project" value="TreeGrafter"/>
</dbReference>
<dbReference type="PROSITE" id="PS50109">
    <property type="entry name" value="HIS_KIN"/>
    <property type="match status" value="1"/>
</dbReference>
<feature type="domain" description="Response regulatory" evidence="9">
    <location>
        <begin position="1088"/>
        <end position="1210"/>
    </location>
</feature>
<name>A0A8K0JIU1_9TREE</name>
<keyword evidence="4" id="KW-0808">Transferase</keyword>
<dbReference type="Gene3D" id="3.30.450.20">
    <property type="entry name" value="PAS domain"/>
    <property type="match status" value="2"/>
</dbReference>
<dbReference type="InterPro" id="IPR001789">
    <property type="entry name" value="Sig_transdc_resp-reg_receiver"/>
</dbReference>
<evidence type="ECO:0000256" key="4">
    <source>
        <dbReference type="ARBA" id="ARBA00022679"/>
    </source>
</evidence>
<organism evidence="11 12">
    <name type="scientific">Filobasidium floriforme</name>
    <dbReference type="NCBI Taxonomy" id="5210"/>
    <lineage>
        <taxon>Eukaryota</taxon>
        <taxon>Fungi</taxon>
        <taxon>Dikarya</taxon>
        <taxon>Basidiomycota</taxon>
        <taxon>Agaricomycotina</taxon>
        <taxon>Tremellomycetes</taxon>
        <taxon>Filobasidiales</taxon>
        <taxon>Filobasidiaceae</taxon>
        <taxon>Filobasidium</taxon>
    </lineage>
</organism>
<feature type="domain" description="PAS" evidence="10">
    <location>
        <begin position="603"/>
        <end position="676"/>
    </location>
</feature>
<evidence type="ECO:0000256" key="6">
    <source>
        <dbReference type="PROSITE-ProRule" id="PRU00169"/>
    </source>
</evidence>
<dbReference type="InterPro" id="IPR036890">
    <property type="entry name" value="HATPase_C_sf"/>
</dbReference>
<dbReference type="SUPFAM" id="SSF52172">
    <property type="entry name" value="CheY-like"/>
    <property type="match status" value="1"/>
</dbReference>
<protein>
    <recommendedName>
        <fullName evidence="2">histidine kinase</fullName>
        <ecNumber evidence="2">2.7.13.3</ecNumber>
    </recommendedName>
</protein>
<dbReference type="SMART" id="SM00448">
    <property type="entry name" value="REC"/>
    <property type="match status" value="1"/>
</dbReference>
<dbReference type="InterPro" id="IPR003594">
    <property type="entry name" value="HATPase_dom"/>
</dbReference>
<dbReference type="PROSITE" id="PS50110">
    <property type="entry name" value="RESPONSE_REGULATORY"/>
    <property type="match status" value="1"/>
</dbReference>
<dbReference type="Proteomes" id="UP000812966">
    <property type="component" value="Unassembled WGS sequence"/>
</dbReference>
<proteinExistence type="predicted"/>
<evidence type="ECO:0000256" key="2">
    <source>
        <dbReference type="ARBA" id="ARBA00012438"/>
    </source>
</evidence>
<keyword evidence="5" id="KW-0418">Kinase</keyword>
<feature type="region of interest" description="Disordered" evidence="7">
    <location>
        <begin position="125"/>
        <end position="161"/>
    </location>
</feature>
<dbReference type="SUPFAM" id="SSF55785">
    <property type="entry name" value="PYP-like sensor domain (PAS domain)"/>
    <property type="match status" value="1"/>
</dbReference>
<evidence type="ECO:0000313" key="12">
    <source>
        <dbReference type="Proteomes" id="UP000812966"/>
    </source>
</evidence>
<dbReference type="AlphaFoldDB" id="A0A8K0JIU1"/>
<dbReference type="PANTHER" id="PTHR43047">
    <property type="entry name" value="TWO-COMPONENT HISTIDINE PROTEIN KINASE"/>
    <property type="match status" value="1"/>
</dbReference>
<feature type="modified residue" description="4-aspartylphosphate" evidence="6">
    <location>
        <position position="1139"/>
    </location>
</feature>
<dbReference type="EC" id="2.7.13.3" evidence="2"/>
<evidence type="ECO:0000256" key="5">
    <source>
        <dbReference type="ARBA" id="ARBA00022777"/>
    </source>
</evidence>
<keyword evidence="3 6" id="KW-0597">Phosphoprotein</keyword>
<dbReference type="PROSITE" id="PS50112">
    <property type="entry name" value="PAS"/>
    <property type="match status" value="1"/>
</dbReference>
<dbReference type="GO" id="GO:0009927">
    <property type="term" value="F:histidine phosphotransfer kinase activity"/>
    <property type="evidence" value="ECO:0007669"/>
    <property type="project" value="TreeGrafter"/>
</dbReference>
<gene>
    <name evidence="11" type="ORF">FFLO_04648</name>
</gene>
<dbReference type="CDD" id="cd00082">
    <property type="entry name" value="HisKA"/>
    <property type="match status" value="1"/>
</dbReference>
<comment type="caution">
    <text evidence="11">The sequence shown here is derived from an EMBL/GenBank/DDBJ whole genome shotgun (WGS) entry which is preliminary data.</text>
</comment>
<dbReference type="InterPro" id="IPR003661">
    <property type="entry name" value="HisK_dim/P_dom"/>
</dbReference>
<dbReference type="EMBL" id="JABELV010000102">
    <property type="protein sequence ID" value="KAG7530977.1"/>
    <property type="molecule type" value="Genomic_DNA"/>
</dbReference>
<dbReference type="NCBIfam" id="TIGR00229">
    <property type="entry name" value="sensory_box"/>
    <property type="match status" value="1"/>
</dbReference>
<sequence>MVRAEETTVAQLGLIEFLEATPGPACIIRCTVGEDSIDADSYNASAEKDDQEDVGVTIAWSNDLMTSRMRDSAENAVSRARATSLDELEGGNRSKAIDVPVESGRGSRLRWRCIPLRNGTYWALTGTEDPPTSTSSSSTETRLVFPSRASSSSIPTTDTTTKVSAYEPEVGNVFVEDVTPGQLDWLSVTGRTPESKAFIELFKDMDWEKTKLGRPSAWSTSLVTMVNVCLSSPFPVLLSWGSDKVLLYNEQYSKVIGGRHPEILGMPYDEAWPEVWDALGPVVDSAYAGNIVHVEDQEMFLKRKEILEETFFTWSMIPLRGVSGTVEGLFIPNFDRSNAVISNRRLAGLHEISRHIATGTSPELVMEAALRGLAQNSRDIGFVLLYTTDRDSIEEFSRETSDSQSFVKTAGTDCGSVAYGSAVAEDIAVGEEESEITLTLAGAMGAIDLEGPGDHLPRTLTSHRLQAVDECGPSKLTDFIRRAHIRDELVLMRDDEMDAFEGCLRPNVFEDIPQQAAVIPIKASAEDRCHGILVVGLSTRLFFDDSYSNYLALVRTLLANGRAAAELHLEEKLRAEYLAAINRQKARELEVALDRKTQELKEAELKFTSAFDISPAGIWIGSADGRVEFGNQVYRRWSGLESTGSLDKWIDMVHPDDKEKVHDQFVLCLKQLVKAEFRFLTGEMTEAGEPEVRWIEATGKPAFGPGINPDTGEPEVLFVTGALIDVTLRKKNEAFQAQRADDNLAMRHQLEDYVDFISHEQRTPIFGMGMAIQSLIDRLKSLRGLSEMQQAEIEAALQDANIITLCISHMQRLADDILLLSKLDRDMLVMTPAPCRPIQIVKDVAEMIVAPERDVEYALDITSRYNELVDWVNVDPQRVAQTVMNLVNNAIKFTRNRPVRRITIRLDASLSKPPVDVGDFVDEDGVRSTPKELSGESSVIIICSVQDTGIGIEPDEAKKLFRRFQQTLKTSVTYGGSGLGLFLCKRITQKLGGDITLQTEYGKGSTFTFYVEAERCEPPPADPQVSLAPLVDQVTDSEQAVLHDLRNDSTTPLPDSSHATLDRAAEDILNTPKTLNSPIAEQQDEVIHILLAEDNIINQKLLQRQLVKAGFKVSVANNGVEALEYLHSTPLPLHCILMDIEMPKMGGIECTGEIRKIEAERTKAQRIPIIAVTANARTAQIQEMLDSGFDDAIAKPFAIKALTTKINSLARSYRTA</sequence>
<evidence type="ECO:0000256" key="1">
    <source>
        <dbReference type="ARBA" id="ARBA00000085"/>
    </source>
</evidence>
<dbReference type="Gene3D" id="3.40.50.2300">
    <property type="match status" value="1"/>
</dbReference>
<dbReference type="Gene3D" id="1.10.287.130">
    <property type="match status" value="1"/>
</dbReference>
<dbReference type="Gene3D" id="3.30.565.10">
    <property type="entry name" value="Histidine kinase-like ATPase, C-terminal domain"/>
    <property type="match status" value="1"/>
</dbReference>
<dbReference type="InterPro" id="IPR011006">
    <property type="entry name" value="CheY-like_superfamily"/>
</dbReference>
<dbReference type="SMART" id="SM00387">
    <property type="entry name" value="HATPase_c"/>
    <property type="match status" value="1"/>
</dbReference>
<feature type="domain" description="Histidine kinase" evidence="8">
    <location>
        <begin position="756"/>
        <end position="1015"/>
    </location>
</feature>
<accession>A0A8K0JIU1</accession>